<dbReference type="Proteomes" id="UP000053599">
    <property type="component" value="Unassembled WGS sequence"/>
</dbReference>
<keyword evidence="1" id="KW-0732">Signal</keyword>
<protein>
    <submittedName>
        <fullName evidence="2">Uncharacterized protein</fullName>
    </submittedName>
</protein>
<sequence>MSSIRTFSVSLQICTLVPMILILISSIFAIPSTATCPSTQSPYAPGCSSCTECCIFQFGESNCNQSLLWDGIVRDPACNTLEIGMDHAWISECTGAFVSCTLYNSTDCTGDLSMTIDNGADVCHAPGFFIKSFDCATD</sequence>
<proteinExistence type="predicted"/>
<accession>A0A0D1XDS3</accession>
<organism evidence="2 3">
    <name type="scientific">Exophiala sideris</name>
    <dbReference type="NCBI Taxonomy" id="1016849"/>
    <lineage>
        <taxon>Eukaryota</taxon>
        <taxon>Fungi</taxon>
        <taxon>Dikarya</taxon>
        <taxon>Ascomycota</taxon>
        <taxon>Pezizomycotina</taxon>
        <taxon>Eurotiomycetes</taxon>
        <taxon>Chaetothyriomycetidae</taxon>
        <taxon>Chaetothyriales</taxon>
        <taxon>Herpotrichiellaceae</taxon>
        <taxon>Exophiala</taxon>
    </lineage>
</organism>
<evidence type="ECO:0000313" key="3">
    <source>
        <dbReference type="Proteomes" id="UP000053599"/>
    </source>
</evidence>
<name>A0A0D1XDS3_9EURO</name>
<dbReference type="EMBL" id="KN846951">
    <property type="protein sequence ID" value="KIV86101.1"/>
    <property type="molecule type" value="Genomic_DNA"/>
</dbReference>
<feature type="signal peptide" evidence="1">
    <location>
        <begin position="1"/>
        <end position="29"/>
    </location>
</feature>
<gene>
    <name evidence="2" type="ORF">PV11_01736</name>
</gene>
<dbReference type="OrthoDB" id="4113859at2759"/>
<evidence type="ECO:0000256" key="1">
    <source>
        <dbReference type="SAM" id="SignalP"/>
    </source>
</evidence>
<feature type="chain" id="PRO_5002251310" evidence="1">
    <location>
        <begin position="30"/>
        <end position="138"/>
    </location>
</feature>
<dbReference type="HOGENOM" id="CLU_1855296_0_0_1"/>
<evidence type="ECO:0000313" key="2">
    <source>
        <dbReference type="EMBL" id="KIV86101.1"/>
    </source>
</evidence>
<dbReference type="AlphaFoldDB" id="A0A0D1XDS3"/>
<reference evidence="2 3" key="1">
    <citation type="submission" date="2015-01" db="EMBL/GenBank/DDBJ databases">
        <title>The Genome Sequence of Exophiala sideris CBS121828.</title>
        <authorList>
            <consortium name="The Broad Institute Genomics Platform"/>
            <person name="Cuomo C."/>
            <person name="de Hoog S."/>
            <person name="Gorbushina A."/>
            <person name="Stielow B."/>
            <person name="Teixiera M."/>
            <person name="Abouelleil A."/>
            <person name="Chapman S.B."/>
            <person name="Priest M."/>
            <person name="Young S.K."/>
            <person name="Wortman J."/>
            <person name="Nusbaum C."/>
            <person name="Birren B."/>
        </authorList>
    </citation>
    <scope>NUCLEOTIDE SEQUENCE [LARGE SCALE GENOMIC DNA]</scope>
    <source>
        <strain evidence="2 3">CBS 121828</strain>
    </source>
</reference>